<dbReference type="Gene3D" id="1.10.510.10">
    <property type="entry name" value="Transferase(Phosphotransferase) domain 1"/>
    <property type="match status" value="1"/>
</dbReference>
<dbReference type="PANTHER" id="PTHR48016">
    <property type="entry name" value="MAP KINASE KINASE KINASE SSK2-RELATED-RELATED"/>
    <property type="match status" value="1"/>
</dbReference>
<reference evidence="10 11" key="1">
    <citation type="journal article" date="2018" name="Mol. Biol. Evol.">
        <title>Broad Genomic Sampling Reveals a Smut Pathogenic Ancestry of the Fungal Clade Ustilaginomycotina.</title>
        <authorList>
            <person name="Kijpornyongpan T."/>
            <person name="Mondo S.J."/>
            <person name="Barry K."/>
            <person name="Sandor L."/>
            <person name="Lee J."/>
            <person name="Lipzen A."/>
            <person name="Pangilinan J."/>
            <person name="LaButti K."/>
            <person name="Hainaut M."/>
            <person name="Henrissat B."/>
            <person name="Grigoriev I.V."/>
            <person name="Spatafora J.W."/>
            <person name="Aime M.C."/>
        </authorList>
    </citation>
    <scope>NUCLEOTIDE SEQUENCE [LARGE SCALE GENOMIC DNA]</scope>
    <source>
        <strain evidence="10 11">MCA 4718</strain>
    </source>
</reference>
<dbReference type="InterPro" id="IPR008271">
    <property type="entry name" value="Ser/Thr_kinase_AS"/>
</dbReference>
<dbReference type="CDD" id="cd06626">
    <property type="entry name" value="STKc_MEKK4"/>
    <property type="match status" value="1"/>
</dbReference>
<dbReference type="PROSITE" id="PS50011">
    <property type="entry name" value="PROTEIN_KINASE_DOM"/>
    <property type="match status" value="1"/>
</dbReference>
<evidence type="ECO:0000256" key="3">
    <source>
        <dbReference type="ARBA" id="ARBA00022679"/>
    </source>
</evidence>
<keyword evidence="4 7" id="KW-0547">Nucleotide-binding</keyword>
<dbReference type="InterPro" id="IPR000719">
    <property type="entry name" value="Prot_kinase_dom"/>
</dbReference>
<dbReference type="InterPro" id="IPR011009">
    <property type="entry name" value="Kinase-like_dom_sf"/>
</dbReference>
<dbReference type="EMBL" id="KZ819336">
    <property type="protein sequence ID" value="PWN18406.1"/>
    <property type="molecule type" value="Genomic_DNA"/>
</dbReference>
<feature type="region of interest" description="Disordered" evidence="8">
    <location>
        <begin position="498"/>
        <end position="533"/>
    </location>
</feature>
<keyword evidence="11" id="KW-1185">Reference proteome</keyword>
<dbReference type="PROSITE" id="PS00108">
    <property type="entry name" value="PROTEIN_KINASE_ST"/>
    <property type="match status" value="1"/>
</dbReference>
<proteinExistence type="inferred from homology"/>
<feature type="compositionally biased region" description="Polar residues" evidence="8">
    <location>
        <begin position="157"/>
        <end position="172"/>
    </location>
</feature>
<accession>A0A316TYR2</accession>
<keyword evidence="6 7" id="KW-0067">ATP-binding</keyword>
<feature type="region of interest" description="Disordered" evidence="8">
    <location>
        <begin position="930"/>
        <end position="951"/>
    </location>
</feature>
<feature type="region of interest" description="Disordered" evidence="8">
    <location>
        <begin position="1"/>
        <end position="401"/>
    </location>
</feature>
<feature type="compositionally biased region" description="Basic and acidic residues" evidence="8">
    <location>
        <begin position="293"/>
        <end position="308"/>
    </location>
</feature>
<gene>
    <name evidence="10" type="ORF">BCV69DRAFT_285032</name>
</gene>
<evidence type="ECO:0000313" key="11">
    <source>
        <dbReference type="Proteomes" id="UP000245942"/>
    </source>
</evidence>
<feature type="region of interest" description="Disordered" evidence="8">
    <location>
        <begin position="1138"/>
        <end position="1170"/>
    </location>
</feature>
<evidence type="ECO:0000256" key="6">
    <source>
        <dbReference type="ARBA" id="ARBA00022840"/>
    </source>
</evidence>
<evidence type="ECO:0000256" key="8">
    <source>
        <dbReference type="SAM" id="MobiDB-lite"/>
    </source>
</evidence>
<dbReference type="GeneID" id="37014983"/>
<dbReference type="OrthoDB" id="1043025at2759"/>
<feature type="region of interest" description="Disordered" evidence="8">
    <location>
        <begin position="852"/>
        <end position="881"/>
    </location>
</feature>
<evidence type="ECO:0000313" key="10">
    <source>
        <dbReference type="EMBL" id="PWN18406.1"/>
    </source>
</evidence>
<evidence type="ECO:0000256" key="4">
    <source>
        <dbReference type="ARBA" id="ARBA00022741"/>
    </source>
</evidence>
<dbReference type="GO" id="GO:0005524">
    <property type="term" value="F:ATP binding"/>
    <property type="evidence" value="ECO:0007669"/>
    <property type="project" value="UniProtKB-UniRule"/>
</dbReference>
<evidence type="ECO:0000256" key="7">
    <source>
        <dbReference type="PROSITE-ProRule" id="PRU10141"/>
    </source>
</evidence>
<evidence type="ECO:0000256" key="2">
    <source>
        <dbReference type="ARBA" id="ARBA00022527"/>
    </source>
</evidence>
<evidence type="ECO:0000256" key="1">
    <source>
        <dbReference type="ARBA" id="ARBA00006529"/>
    </source>
</evidence>
<dbReference type="RefSeq" id="XP_025345566.1">
    <property type="nucleotide sequence ID" value="XM_025493249.1"/>
</dbReference>
<feature type="compositionally biased region" description="Acidic residues" evidence="8">
    <location>
        <begin position="12"/>
        <end position="21"/>
    </location>
</feature>
<sequence length="1882" mass="205393">MPSRGYFHDVVIEESEEDEELAQVSSPGKTPTRRTPRSGSLGPTSPTAEHGIGATGSPEQPAGSSTSAGISALHRPGPSVLTGLSHSKRSTSEQSAIPPTASSGSPSPSSSAGRVPAAGAGTRTGPRPVPRSSSSLRHVSSTRTKTLSFGALPEDGPSSSSTHYNDTGSTVQRRIDANARRRREMLQQEDFWAAGSDDEERDDGNAAVRPSAFDLRKPLPLESLDSDEADSDTIIRPATRGLKGKGANRNTKGSGGTHPITGASARNELNDSTTEDEHRFDSGEETWSDAWQDEVHDETPRVEDERPRPPASQEPSAEDSLIRKSHPPRYLNQDPGGPSSTGPRRAPWHPRGPRNQRPEASPPLMARTYSGVQTPGFHYPAALNTPMEDSPGGDFPEYEPRQRLEWQTMLESVLASEVLRSETKRITSVDAPDLSREQLMYRRWLDIRASLRGRGHQKGAVDSEEKRLKDSWPEMLKSVVQEVKACRAAQEAEEVEAAKTAAVVQPDSEDGRISPTAPAPSHEHHSKKRPEIFSEEKDEEIFQEIGDLLVRVDAAESQFPSSRKVNEVLPAWNEPAFQLKLEALRAWHNTKSLLRLHLKILKEWTGSETLEIDVPQKSRNTKNDDAFSLLARVNGDVEGTTFVERILKEDSLQSTFENRTLNNLNNLVIKTRDTIKQYHNSFCSMKLPSFAPELVELISFPMRLMEGALRLRLDYAGKIKEPSLLIIDSLTDDLRSALNMALRTKQSYQSIMVPDPLNGWDLHPSIGQSYDVILRDALRFFFRLISFKLKGSIFFKETEILDNEWLFLSNAVSVIEGGDVIVAKSITKIVNKLFARICTYFERELSAPSTTRGKSAKVADSTATGPAPPGTEVTGRGPSLAGGLTKGTVHLTLSEKVKWIHAVFDNVRIRSRKLLGFARDIRNRLDNSAEYDLGSLRPPSDGQTDNVDAGEVDGAAGASAAAKDAVAQQGGMDLNRFLQTLINANYFLVYTETYEEQGIYIIAEPSLHDKPEVIQELLGKCLIRVTLAPRIPTQADPVYGTAEEVGGTAEGTNPEEGEVTAAAAAAAAARHEAEEEPPRYLLLLTPRDPFLWTGRVMTHRMDPVEVNLGERRLRLIADGSKERLAKCKKHFYNVFATTSDLPPDSTLKPATGRPRKGTTSASAPPAVPTPAAVEEEMSVPAGFPLEVISEHMAHMADVQQELRSINKGVYMLSNTILNAVPGVRRNMRGRHLKRKGNNSSMTNKAASDETDELIQNCFSMAAEQGFRSLPFIESARLRGYMTLALARQAIDWVGFICDDCIPSDRKTFKWAVAALENAVQVTRNENIFHLNEDDFNLMRTKVASCVALLISHFDILGARSSVAKAKEEEHRLTQEKADRAATAAAKAAAVESGQDATVVEQRHVVALKLIEGMGGAGPPPMLNRADSGMEATEERWVTKMIEWDQARQAIESEQRLIGRVLDDTRLEDQGLQFLASSSSRIQIRWQQGRFIGGGTFGTVYLAVNLDSGGLMAVKEIRFQDISSTPSMYKSIKDEMDVMEMLSHPNIVEYYGIEVHRDKVYIFEEYCQGGSLGQLLEHGRIEDEAVIQVYTLQMLDGLVYLHSQGVVHRDIKPDNILLDHEGVIKFVDFGAAKVLAKNTRTVQRSRRTGFVGGGAGNMAGMVGPDGKPVGAAAVQSLQGTPMYMSPEVIKGENKGRRGAMDVWSLGCVVLEFATGRRPWSQLDNEWAIMFHIGMAQQHPPLPEPGQLSEQGIDFIRQCLMIDPYDRPSAAEMREHPWIQDLVEQLNAAAIEEDAASSMADGASSVGINSVDYSASGAGSGGGGGAGSGGAGGGNSALSSLSSSTVPIISTQGHDSAAGVAAMAATPATRSINSFIASRPPTGF</sequence>
<dbReference type="SMART" id="SM00220">
    <property type="entry name" value="S_TKc"/>
    <property type="match status" value="1"/>
</dbReference>
<protein>
    <recommendedName>
        <fullName evidence="9">Protein kinase domain-containing protein</fullName>
    </recommendedName>
</protein>
<dbReference type="Proteomes" id="UP000245942">
    <property type="component" value="Unassembled WGS sequence"/>
</dbReference>
<feature type="compositionally biased region" description="Low complexity" evidence="8">
    <location>
        <begin position="1158"/>
        <end position="1170"/>
    </location>
</feature>
<keyword evidence="3" id="KW-0808">Transferase</keyword>
<dbReference type="InterPro" id="IPR017441">
    <property type="entry name" value="Protein_kinase_ATP_BS"/>
</dbReference>
<keyword evidence="5" id="KW-0418">Kinase</keyword>
<dbReference type="SUPFAM" id="SSF56112">
    <property type="entry name" value="Protein kinase-like (PK-like)"/>
    <property type="match status" value="1"/>
</dbReference>
<dbReference type="STRING" id="1684307.A0A316TYR2"/>
<feature type="compositionally biased region" description="Gly residues" evidence="8">
    <location>
        <begin position="1816"/>
        <end position="1833"/>
    </location>
</feature>
<dbReference type="Pfam" id="PF00069">
    <property type="entry name" value="Pkinase"/>
    <property type="match status" value="1"/>
</dbReference>
<organism evidence="10 11">
    <name type="scientific">Pseudomicrostroma glucosiphilum</name>
    <dbReference type="NCBI Taxonomy" id="1684307"/>
    <lineage>
        <taxon>Eukaryota</taxon>
        <taxon>Fungi</taxon>
        <taxon>Dikarya</taxon>
        <taxon>Basidiomycota</taxon>
        <taxon>Ustilaginomycotina</taxon>
        <taxon>Exobasidiomycetes</taxon>
        <taxon>Microstromatales</taxon>
        <taxon>Microstromatales incertae sedis</taxon>
        <taxon>Pseudomicrostroma</taxon>
    </lineage>
</organism>
<feature type="region of interest" description="Disordered" evidence="8">
    <location>
        <begin position="1815"/>
        <end position="1835"/>
    </location>
</feature>
<feature type="compositionally biased region" description="Polar residues" evidence="8">
    <location>
        <begin position="37"/>
        <end position="47"/>
    </location>
</feature>
<dbReference type="GO" id="GO:0038066">
    <property type="term" value="P:p38MAPK cascade"/>
    <property type="evidence" value="ECO:0007669"/>
    <property type="project" value="TreeGrafter"/>
</dbReference>
<evidence type="ECO:0000256" key="5">
    <source>
        <dbReference type="ARBA" id="ARBA00022777"/>
    </source>
</evidence>
<feature type="binding site" evidence="7">
    <location>
        <position position="1514"/>
    </location>
    <ligand>
        <name>ATP</name>
        <dbReference type="ChEBI" id="CHEBI:30616"/>
    </ligand>
</feature>
<dbReference type="GO" id="GO:0004674">
    <property type="term" value="F:protein serine/threonine kinase activity"/>
    <property type="evidence" value="ECO:0007669"/>
    <property type="project" value="UniProtKB-KW"/>
</dbReference>
<dbReference type="InterPro" id="IPR050538">
    <property type="entry name" value="MAP_kinase_kinase_kinase"/>
</dbReference>
<dbReference type="PROSITE" id="PS00107">
    <property type="entry name" value="PROTEIN_KINASE_ATP"/>
    <property type="match status" value="1"/>
</dbReference>
<feature type="compositionally biased region" description="Acidic residues" evidence="8">
    <location>
        <begin position="283"/>
        <end position="292"/>
    </location>
</feature>
<feature type="compositionally biased region" description="Low complexity" evidence="8">
    <location>
        <begin position="95"/>
        <end position="144"/>
    </location>
</feature>
<feature type="domain" description="Protein kinase" evidence="9">
    <location>
        <begin position="1485"/>
        <end position="1777"/>
    </location>
</feature>
<name>A0A316TYR2_9BASI</name>
<dbReference type="PANTHER" id="PTHR48016:SF32">
    <property type="entry name" value="MITOGEN-ACTIVATED PROTEIN KINASE KINASE KINASE 4"/>
    <property type="match status" value="1"/>
</dbReference>
<comment type="similarity">
    <text evidence="1">Belongs to the protein kinase superfamily. STE Ser/Thr protein kinase family. MAP kinase kinase kinase subfamily.</text>
</comment>
<feature type="compositionally biased region" description="Basic and acidic residues" evidence="8">
    <location>
        <begin position="1"/>
        <end position="11"/>
    </location>
</feature>
<keyword evidence="2" id="KW-0723">Serine/threonine-protein kinase</keyword>
<evidence type="ECO:0000259" key="9">
    <source>
        <dbReference type="PROSITE" id="PS50011"/>
    </source>
</evidence>